<keyword evidence="5" id="KW-0547">Nucleotide-binding</keyword>
<dbReference type="PROSITE" id="PS00856">
    <property type="entry name" value="GUANYLATE_KINASE_1"/>
    <property type="match status" value="1"/>
</dbReference>
<evidence type="ECO:0000256" key="2">
    <source>
        <dbReference type="ARBA" id="ARBA00012961"/>
    </source>
</evidence>
<keyword evidence="6" id="KW-0418">Kinase</keyword>
<dbReference type="EMBL" id="JADCTT010000019">
    <property type="protein sequence ID" value="KAF9742780.1"/>
    <property type="molecule type" value="Genomic_DNA"/>
</dbReference>
<evidence type="ECO:0000256" key="7">
    <source>
        <dbReference type="ARBA" id="ARBA00022840"/>
    </source>
</evidence>
<dbReference type="EC" id="2.7.4.8" evidence="2"/>
<dbReference type="PANTHER" id="PTHR23117:SF13">
    <property type="entry name" value="GUANYLATE KINASE"/>
    <property type="match status" value="1"/>
</dbReference>
<dbReference type="NCBIfam" id="TIGR03263">
    <property type="entry name" value="guanyl_kin"/>
    <property type="match status" value="1"/>
</dbReference>
<feature type="domain" description="Guanylate kinase-like" evidence="9">
    <location>
        <begin position="612"/>
        <end position="799"/>
    </location>
</feature>
<evidence type="ECO:0000256" key="5">
    <source>
        <dbReference type="ARBA" id="ARBA00022741"/>
    </source>
</evidence>
<dbReference type="CDD" id="cd00071">
    <property type="entry name" value="GMPK"/>
    <property type="match status" value="1"/>
</dbReference>
<dbReference type="PANTHER" id="PTHR23117">
    <property type="entry name" value="GUANYLATE KINASE-RELATED"/>
    <property type="match status" value="1"/>
</dbReference>
<dbReference type="Pfam" id="PF00625">
    <property type="entry name" value="Guanylate_kin"/>
    <property type="match status" value="1"/>
</dbReference>
<evidence type="ECO:0000256" key="3">
    <source>
        <dbReference type="ARBA" id="ARBA00016296"/>
    </source>
</evidence>
<dbReference type="PROSITE" id="PS50052">
    <property type="entry name" value="GUANYLATE_KINASE_2"/>
    <property type="match status" value="1"/>
</dbReference>
<dbReference type="SMART" id="SM00072">
    <property type="entry name" value="GuKc"/>
    <property type="match status" value="1"/>
</dbReference>
<comment type="similarity">
    <text evidence="1">Belongs to the guanylate kinase family.</text>
</comment>
<reference evidence="10" key="1">
    <citation type="submission" date="2020-10" db="EMBL/GenBank/DDBJ databases">
        <title>High-Quality Genome Resource of Clonostachys rosea strain S41 by Oxford Nanopore Long-Read Sequencing.</title>
        <authorList>
            <person name="Wang H."/>
        </authorList>
    </citation>
    <scope>NUCLEOTIDE SEQUENCE</scope>
    <source>
        <strain evidence="10">S41</strain>
    </source>
</reference>
<evidence type="ECO:0000313" key="11">
    <source>
        <dbReference type="Proteomes" id="UP000616885"/>
    </source>
</evidence>
<gene>
    <name evidence="10" type="ORF">IM811_006962</name>
</gene>
<dbReference type="InterPro" id="IPR036188">
    <property type="entry name" value="FAD/NAD-bd_sf"/>
</dbReference>
<comment type="caution">
    <text evidence="10">The sequence shown here is derived from an EMBL/GenBank/DDBJ whole genome shotgun (WGS) entry which is preliminary data.</text>
</comment>
<organism evidence="10 11">
    <name type="scientific">Bionectria ochroleuca</name>
    <name type="common">Gliocladium roseum</name>
    <dbReference type="NCBI Taxonomy" id="29856"/>
    <lineage>
        <taxon>Eukaryota</taxon>
        <taxon>Fungi</taxon>
        <taxon>Dikarya</taxon>
        <taxon>Ascomycota</taxon>
        <taxon>Pezizomycotina</taxon>
        <taxon>Sordariomycetes</taxon>
        <taxon>Hypocreomycetidae</taxon>
        <taxon>Hypocreales</taxon>
        <taxon>Bionectriaceae</taxon>
        <taxon>Clonostachys</taxon>
    </lineage>
</organism>
<dbReference type="Gene3D" id="3.40.50.300">
    <property type="entry name" value="P-loop containing nucleotide triphosphate hydrolases"/>
    <property type="match status" value="1"/>
</dbReference>
<proteinExistence type="inferred from homology"/>
<evidence type="ECO:0000256" key="6">
    <source>
        <dbReference type="ARBA" id="ARBA00022777"/>
    </source>
</evidence>
<dbReference type="GO" id="GO:0005524">
    <property type="term" value="F:ATP binding"/>
    <property type="evidence" value="ECO:0007669"/>
    <property type="project" value="UniProtKB-KW"/>
</dbReference>
<dbReference type="AlphaFoldDB" id="A0A8H7N1Y6"/>
<dbReference type="SUPFAM" id="SSF52540">
    <property type="entry name" value="P-loop containing nucleoside triphosphate hydrolases"/>
    <property type="match status" value="1"/>
</dbReference>
<keyword evidence="7" id="KW-0067">ATP-binding</keyword>
<evidence type="ECO:0000259" key="9">
    <source>
        <dbReference type="PROSITE" id="PS50052"/>
    </source>
</evidence>
<evidence type="ECO:0000256" key="4">
    <source>
        <dbReference type="ARBA" id="ARBA00022679"/>
    </source>
</evidence>
<dbReference type="GO" id="GO:0005829">
    <property type="term" value="C:cytosol"/>
    <property type="evidence" value="ECO:0007669"/>
    <property type="project" value="TreeGrafter"/>
</dbReference>
<evidence type="ECO:0000256" key="1">
    <source>
        <dbReference type="ARBA" id="ARBA00005790"/>
    </source>
</evidence>
<keyword evidence="4" id="KW-0808">Transferase</keyword>
<evidence type="ECO:0000313" key="10">
    <source>
        <dbReference type="EMBL" id="KAF9742780.1"/>
    </source>
</evidence>
<dbReference type="InterPro" id="IPR008145">
    <property type="entry name" value="GK/Ca_channel_bsu"/>
</dbReference>
<dbReference type="InterPro" id="IPR020590">
    <property type="entry name" value="Guanylate_kinase_CS"/>
</dbReference>
<dbReference type="InterPro" id="IPR017665">
    <property type="entry name" value="Guanylate_kinase"/>
</dbReference>
<protein>
    <recommendedName>
        <fullName evidence="3">Guanylate kinase</fullName>
        <ecNumber evidence="2">2.7.4.8</ecNumber>
    </recommendedName>
    <alternativeName>
        <fullName evidence="8">GMP kinase</fullName>
    </alternativeName>
</protein>
<dbReference type="FunFam" id="3.40.50.300:FF:000776">
    <property type="entry name" value="Guanylate kinase 2"/>
    <property type="match status" value="1"/>
</dbReference>
<dbReference type="InterPro" id="IPR027417">
    <property type="entry name" value="P-loop_NTPase"/>
</dbReference>
<name>A0A8H7N1Y6_BIOOC</name>
<dbReference type="Proteomes" id="UP000616885">
    <property type="component" value="Unassembled WGS sequence"/>
</dbReference>
<evidence type="ECO:0000256" key="8">
    <source>
        <dbReference type="ARBA" id="ARBA00030128"/>
    </source>
</evidence>
<dbReference type="InterPro" id="IPR008144">
    <property type="entry name" value="Guanylate_kin-like_dom"/>
</dbReference>
<sequence length="806" mass="90324">MELSRQTKAIHSTATSLPFILSSSTGKVDPAARKTIRSHARQGTKGRRNAIQVKQSNQTSRFEIENMHKRPFQIIFDNNITRTEQIPYRVGGDLSFLQFADDIKLEMLLNTAKVSATAMKVIHPLVAAIAHGADPASRLALVQGDDAGLHLTAALMDDFIHRVLRLGAGSSPMAILHFQKGIRLLRYRLMGDDEKAKVTDSTIAAVTKLASAAHFSGDSTASKQHVEGIRRMVDLRGGLKSLKHSHLCDLGIALLNDSNPVFFQYPSDNLNSYPVELLVSPDEGQYSMGHAQLFENLDQDLLTVWKVLKRFCMLVNLASQTQQLMKIEIIHQTMTSTMYRLLTFRFPSNSLDESWLDIRLPNKPFTTKYQRHVDDLDLSPPVMIWVYMIGALYHSPSDEKTIVKKTSGIIFPRAITNYKNKILPGASILQSTGYYPFDGCPGEIEDEVRSFVRDTVPELVNRPFISTKLCWGGAAKDLNFRVCPYPKTACLYIATIGSNHSFKFLPVIGRYVADMLEGNLGKDWSDLWACKDGRLPGWKPDPYYLSFRNLSELDGWKHKHSAGGAKMVPSLASKRKQIQLNFVLIKQPGFILTHYNLVQLAGLYSAASMPQRRPVVISGPSGAGKSTLCSRLLNTYPGTFAATVSHTTRKARPGEVDGVTYYYVSREHFESLILKDTFVEFTEFNGNLYGTSKQTIIDQSSKGSIIVLDVEMEGVKQLKKEQLNSESTINPRFVFIKPPSFAVLESRLRGRGTEDETSVQSRLERARDELEYAETGVHDKIILNEDLDKAFRELEEFIFDGRAPES</sequence>
<dbReference type="GO" id="GO:0004385">
    <property type="term" value="F:GMP kinase activity"/>
    <property type="evidence" value="ECO:0007669"/>
    <property type="project" value="UniProtKB-EC"/>
</dbReference>
<accession>A0A8H7N1Y6</accession>
<dbReference type="Gene3D" id="3.50.50.60">
    <property type="entry name" value="FAD/NAD(P)-binding domain"/>
    <property type="match status" value="1"/>
</dbReference>